<sequence length="171" mass="19042">MATIYYTGCSLDGFIATPDHSLDWLTSRDIDLEGPMAYPAFSERTGACVMGANTWQWILDHDEDPWGPKPTWVVTHREFAPSQQVRFTDADVRDVHAQMTEVADGKDLWIVGGGELVGQFHDAGLLDEVWIQYAPCTLGGGAPVLPRAVELKLEEVARNRDFVCARHTVVR</sequence>
<protein>
    <recommendedName>
        <fullName evidence="1">Bacterial bifunctional deaminase-reductase C-terminal domain-containing protein</fullName>
    </recommendedName>
</protein>
<evidence type="ECO:0000313" key="2">
    <source>
        <dbReference type="EMBL" id="CUR57385.1"/>
    </source>
</evidence>
<dbReference type="SUPFAM" id="SSF53597">
    <property type="entry name" value="Dihydrofolate reductase-like"/>
    <property type="match status" value="1"/>
</dbReference>
<dbReference type="Gene3D" id="3.40.430.10">
    <property type="entry name" value="Dihydrofolate Reductase, subunit A"/>
    <property type="match status" value="1"/>
</dbReference>
<reference evidence="2" key="1">
    <citation type="submission" date="2015-08" db="EMBL/GenBank/DDBJ databases">
        <authorList>
            <person name="Babu N.S."/>
            <person name="Beckwith C.J."/>
            <person name="Beseler K.G."/>
            <person name="Brison A."/>
            <person name="Carone J.V."/>
            <person name="Caskin T.P."/>
            <person name="Diamond M."/>
            <person name="Durham M.E."/>
            <person name="Foxe J.M."/>
            <person name="Go M."/>
            <person name="Henderson B.A."/>
            <person name="Jones I.B."/>
            <person name="McGettigan J.A."/>
            <person name="Micheletti S.J."/>
            <person name="Nasrallah M.E."/>
            <person name="Ortiz D."/>
            <person name="Piller C.R."/>
            <person name="Privatt S.R."/>
            <person name="Schneider S.L."/>
            <person name="Sharp S."/>
            <person name="Smith T.C."/>
            <person name="Stanton J.D."/>
            <person name="Ullery H.E."/>
            <person name="Wilson R.J."/>
            <person name="Serrano M.G."/>
            <person name="Buck G."/>
            <person name="Lee V."/>
            <person name="Wang Y."/>
            <person name="Carvalho R."/>
            <person name="Voegtly L."/>
            <person name="Shi R."/>
            <person name="Duckworth R."/>
            <person name="Johnson A."/>
            <person name="Loviza R."/>
            <person name="Walstead R."/>
            <person name="Shah Z."/>
            <person name="Kiflezghi M."/>
            <person name="Wade K."/>
            <person name="Ball S.L."/>
            <person name="Bradley K.W."/>
            <person name="Asai D.J."/>
            <person name="Bowman C.A."/>
            <person name="Russell D.A."/>
            <person name="Pope W.H."/>
            <person name="Jacobs-Sera D."/>
            <person name="Hendrix R.W."/>
            <person name="Hatfull G.F."/>
        </authorList>
    </citation>
    <scope>NUCLEOTIDE SEQUENCE</scope>
</reference>
<proteinExistence type="predicted"/>
<evidence type="ECO:0000259" key="1">
    <source>
        <dbReference type="Pfam" id="PF01872"/>
    </source>
</evidence>
<dbReference type="PANTHER" id="PTHR38011:SF11">
    <property type="entry name" value="2,5-DIAMINO-6-RIBOSYLAMINO-4(3H)-PYRIMIDINONE 5'-PHOSPHATE REDUCTASE"/>
    <property type="match status" value="1"/>
</dbReference>
<dbReference type="GO" id="GO:0008703">
    <property type="term" value="F:5-amino-6-(5-phosphoribosylamino)uracil reductase activity"/>
    <property type="evidence" value="ECO:0007669"/>
    <property type="project" value="InterPro"/>
</dbReference>
<accession>A0A2P2C5U7</accession>
<feature type="domain" description="Bacterial bifunctional deaminase-reductase C-terminal" evidence="1">
    <location>
        <begin position="69"/>
        <end position="148"/>
    </location>
</feature>
<dbReference type="AlphaFoldDB" id="A0A2P2C5U7"/>
<dbReference type="GO" id="GO:0009231">
    <property type="term" value="P:riboflavin biosynthetic process"/>
    <property type="evidence" value="ECO:0007669"/>
    <property type="project" value="InterPro"/>
</dbReference>
<dbReference type="InterPro" id="IPR024072">
    <property type="entry name" value="DHFR-like_dom_sf"/>
</dbReference>
<gene>
    <name evidence="2" type="ORF">NOCA1130003</name>
</gene>
<name>A0A2P2C5U7_9ZZZZ</name>
<dbReference type="InterPro" id="IPR050765">
    <property type="entry name" value="Riboflavin_Biosynth_HTPR"/>
</dbReference>
<dbReference type="InterPro" id="IPR002734">
    <property type="entry name" value="RibDG_C"/>
</dbReference>
<dbReference type="EMBL" id="CZKB01000005">
    <property type="protein sequence ID" value="CUR57385.1"/>
    <property type="molecule type" value="Genomic_DNA"/>
</dbReference>
<organism evidence="2">
    <name type="scientific">metagenome</name>
    <dbReference type="NCBI Taxonomy" id="256318"/>
    <lineage>
        <taxon>unclassified sequences</taxon>
        <taxon>metagenomes</taxon>
    </lineage>
</organism>
<dbReference type="Pfam" id="PF01872">
    <property type="entry name" value="RibD_C"/>
    <property type="match status" value="1"/>
</dbReference>
<dbReference type="PANTHER" id="PTHR38011">
    <property type="entry name" value="DIHYDROFOLATE REDUCTASE FAMILY PROTEIN (AFU_ORTHOLOGUE AFUA_8G06820)"/>
    <property type="match status" value="1"/>
</dbReference>